<evidence type="ECO:0000313" key="1">
    <source>
        <dbReference type="EMBL" id="AKH47244.1"/>
    </source>
</evidence>
<reference evidence="1" key="2">
    <citation type="submission" date="2015-03" db="EMBL/GenBank/DDBJ databases">
        <authorList>
            <person name="Chow C.-E.T."/>
            <person name="Winget D.M."/>
            <person name="White R.A.III."/>
            <person name="Hallam S.J."/>
            <person name="Suttle C.A."/>
        </authorList>
    </citation>
    <scope>NUCLEOTIDE SEQUENCE</scope>
    <source>
        <strain evidence="1">Anoxic2_5</strain>
    </source>
</reference>
<name>A0A0F7L3X1_9VIRU</name>
<organism evidence="1">
    <name type="scientific">uncultured marine virus</name>
    <dbReference type="NCBI Taxonomy" id="186617"/>
    <lineage>
        <taxon>Viruses</taxon>
        <taxon>environmental samples</taxon>
    </lineage>
</organism>
<accession>A0A0F7L3X1</accession>
<reference evidence="1" key="1">
    <citation type="journal article" date="2015" name="Front. Microbiol.">
        <title>Combining genomic sequencing methods to explore viral diversity and reveal potential virus-host interactions.</title>
        <authorList>
            <person name="Chow C.E."/>
            <person name="Winget D.M."/>
            <person name="White R.A.III."/>
            <person name="Hallam S.J."/>
            <person name="Suttle C.A."/>
        </authorList>
    </citation>
    <scope>NUCLEOTIDE SEQUENCE</scope>
    <source>
        <strain evidence="1">Anoxic2_5</strain>
    </source>
</reference>
<dbReference type="EMBL" id="KR029589">
    <property type="protein sequence ID" value="AKH47244.1"/>
    <property type="molecule type" value="Genomic_DNA"/>
</dbReference>
<proteinExistence type="predicted"/>
<sequence length="81" mass="8792">MVGGCCPCRATEDVRMNPRASAFVDYVRTAINALGQLKANGAIPAEDHQDALVQVVELAVAQLPEPETIRETARTTAQRRE</sequence>
<protein>
    <submittedName>
        <fullName evidence="1">Uncharacterized protein</fullName>
    </submittedName>
</protein>